<name>A0A388M7I0_CHABU</name>
<evidence type="ECO:0000313" key="3">
    <source>
        <dbReference type="Proteomes" id="UP000265515"/>
    </source>
</evidence>
<dbReference type="AlphaFoldDB" id="A0A388M7I0"/>
<dbReference type="Proteomes" id="UP000265515">
    <property type="component" value="Unassembled WGS sequence"/>
</dbReference>
<organism evidence="2 3">
    <name type="scientific">Chara braunii</name>
    <name type="common">Braun's stonewort</name>
    <dbReference type="NCBI Taxonomy" id="69332"/>
    <lineage>
        <taxon>Eukaryota</taxon>
        <taxon>Viridiplantae</taxon>
        <taxon>Streptophyta</taxon>
        <taxon>Charophyceae</taxon>
        <taxon>Charales</taxon>
        <taxon>Characeae</taxon>
        <taxon>Chara</taxon>
    </lineage>
</organism>
<evidence type="ECO:0000313" key="2">
    <source>
        <dbReference type="EMBL" id="GBG90412.1"/>
    </source>
</evidence>
<sequence>MMSRGPVALLARFQAPGRQAVPVLLGASKWLARGILQSSFYDDLSRVERECCPSALYTAVCQCTSQVFCRAGSVTTRCTARAILGSGKPGSSRATGSQQMVGKRYSAEKLL</sequence>
<dbReference type="Gramene" id="GBG90412">
    <property type="protein sequence ID" value="GBG90412"/>
    <property type="gene ID" value="CBR_g50659"/>
</dbReference>
<reference evidence="2 3" key="1">
    <citation type="journal article" date="2018" name="Cell">
        <title>The Chara Genome: Secondary Complexity and Implications for Plant Terrestrialization.</title>
        <authorList>
            <person name="Nishiyama T."/>
            <person name="Sakayama H."/>
            <person name="Vries J.D."/>
            <person name="Buschmann H."/>
            <person name="Saint-Marcoux D."/>
            <person name="Ullrich K.K."/>
            <person name="Haas F.B."/>
            <person name="Vanderstraeten L."/>
            <person name="Becker D."/>
            <person name="Lang D."/>
            <person name="Vosolsobe S."/>
            <person name="Rombauts S."/>
            <person name="Wilhelmsson P.K.I."/>
            <person name="Janitza P."/>
            <person name="Kern R."/>
            <person name="Heyl A."/>
            <person name="Rumpler F."/>
            <person name="Villalobos L.I.A.C."/>
            <person name="Clay J.M."/>
            <person name="Skokan R."/>
            <person name="Toyoda A."/>
            <person name="Suzuki Y."/>
            <person name="Kagoshima H."/>
            <person name="Schijlen E."/>
            <person name="Tajeshwar N."/>
            <person name="Catarino B."/>
            <person name="Hetherington A.J."/>
            <person name="Saltykova A."/>
            <person name="Bonnot C."/>
            <person name="Breuninger H."/>
            <person name="Symeonidi A."/>
            <person name="Radhakrishnan G.V."/>
            <person name="Van Nieuwerburgh F."/>
            <person name="Deforce D."/>
            <person name="Chang C."/>
            <person name="Karol K.G."/>
            <person name="Hedrich R."/>
            <person name="Ulvskov P."/>
            <person name="Glockner G."/>
            <person name="Delwiche C.F."/>
            <person name="Petrasek J."/>
            <person name="Van de Peer Y."/>
            <person name="Friml J."/>
            <person name="Beilby M."/>
            <person name="Dolan L."/>
            <person name="Kohara Y."/>
            <person name="Sugano S."/>
            <person name="Fujiyama A."/>
            <person name="Delaux P.-M."/>
            <person name="Quint M."/>
            <person name="TheiBen G."/>
            <person name="Hagemann M."/>
            <person name="Harholt J."/>
            <person name="Dunand C."/>
            <person name="Zachgo S."/>
            <person name="Langdale J."/>
            <person name="Maumus F."/>
            <person name="Straeten D.V.D."/>
            <person name="Gould S.B."/>
            <person name="Rensing S.A."/>
        </authorList>
    </citation>
    <scope>NUCLEOTIDE SEQUENCE [LARGE SCALE GENOMIC DNA]</scope>
    <source>
        <strain evidence="2 3">S276</strain>
    </source>
</reference>
<dbReference type="EMBL" id="BFEA01000809">
    <property type="protein sequence ID" value="GBG90412.1"/>
    <property type="molecule type" value="Genomic_DNA"/>
</dbReference>
<proteinExistence type="predicted"/>
<evidence type="ECO:0000256" key="1">
    <source>
        <dbReference type="SAM" id="MobiDB-lite"/>
    </source>
</evidence>
<comment type="caution">
    <text evidence="2">The sequence shown here is derived from an EMBL/GenBank/DDBJ whole genome shotgun (WGS) entry which is preliminary data.</text>
</comment>
<gene>
    <name evidence="2" type="ORF">CBR_g50659</name>
</gene>
<keyword evidence="3" id="KW-1185">Reference proteome</keyword>
<feature type="region of interest" description="Disordered" evidence="1">
    <location>
        <begin position="86"/>
        <end position="111"/>
    </location>
</feature>
<protein>
    <submittedName>
        <fullName evidence="2">Uncharacterized protein</fullName>
    </submittedName>
</protein>
<accession>A0A388M7I0</accession>